<gene>
    <name evidence="2" type="ORF">EDC22_102349</name>
</gene>
<feature type="region of interest" description="Disordered" evidence="1">
    <location>
        <begin position="221"/>
        <end position="302"/>
    </location>
</feature>
<dbReference type="Proteomes" id="UP000295678">
    <property type="component" value="Unassembled WGS sequence"/>
</dbReference>
<comment type="caution">
    <text evidence="2">The sequence shown here is derived from an EMBL/GenBank/DDBJ whole genome shotgun (WGS) entry which is preliminary data.</text>
</comment>
<dbReference type="EMBL" id="SMAK01000002">
    <property type="protein sequence ID" value="TCT12664.1"/>
    <property type="molecule type" value="Genomic_DNA"/>
</dbReference>
<proteinExistence type="predicted"/>
<protein>
    <submittedName>
        <fullName evidence="2">Uncharacterized protein</fullName>
    </submittedName>
</protein>
<reference evidence="2 3" key="1">
    <citation type="submission" date="2019-03" db="EMBL/GenBank/DDBJ databases">
        <title>Genomic Encyclopedia of Type Strains, Phase IV (KMG-IV): sequencing the most valuable type-strain genomes for metagenomic binning, comparative biology and taxonomic classification.</title>
        <authorList>
            <person name="Goeker M."/>
        </authorList>
    </citation>
    <scope>NUCLEOTIDE SEQUENCE [LARGE SCALE GENOMIC DNA]</scope>
    <source>
        <strain evidence="2 3">DSM 19345</strain>
    </source>
</reference>
<evidence type="ECO:0000313" key="3">
    <source>
        <dbReference type="Proteomes" id="UP000295678"/>
    </source>
</evidence>
<name>A0A4R3MJR3_9HYPH</name>
<evidence type="ECO:0000313" key="2">
    <source>
        <dbReference type="EMBL" id="TCT12664.1"/>
    </source>
</evidence>
<sequence length="302" mass="32966">MTAPRPAEQRKATSPLPIAMTATFGVNVARSHLFSRGSRDACPRTPYLRLRSCGAERRPLRLPASPRCRAQGPPRCAPPHRPAAWIRFQVGPRARRLPRRAPHLPARRLHRSGDRRRPHHPAPWRHAPVLASLQLAGPVRALSLPVEAGEGAADPMSRLALDQRLRRRLRAFRPSRGKAITMSGTLMNRSSGRTLGSKVIEMNRLNMASTFPAGPMFTMAGRQPLHGDPALHNKESGPSANSDGYPRYRRAQGRAQPLSSAARFPGSSAVGPTPGGGTDFAERMGTGAGRFARDPDETEFPQ</sequence>
<evidence type="ECO:0000256" key="1">
    <source>
        <dbReference type="SAM" id="MobiDB-lite"/>
    </source>
</evidence>
<organism evidence="2 3">
    <name type="scientific">Tepidamorphus gemmatus</name>
    <dbReference type="NCBI Taxonomy" id="747076"/>
    <lineage>
        <taxon>Bacteria</taxon>
        <taxon>Pseudomonadati</taxon>
        <taxon>Pseudomonadota</taxon>
        <taxon>Alphaproteobacteria</taxon>
        <taxon>Hyphomicrobiales</taxon>
        <taxon>Tepidamorphaceae</taxon>
        <taxon>Tepidamorphus</taxon>
    </lineage>
</organism>
<accession>A0A4R3MJR3</accession>
<feature type="compositionally biased region" description="Basic residues" evidence="1">
    <location>
        <begin position="97"/>
        <end position="123"/>
    </location>
</feature>
<dbReference type="AlphaFoldDB" id="A0A4R3MJR3"/>
<keyword evidence="3" id="KW-1185">Reference proteome</keyword>
<feature type="region of interest" description="Disordered" evidence="1">
    <location>
        <begin position="97"/>
        <end position="124"/>
    </location>
</feature>